<protein>
    <submittedName>
        <fullName evidence="12">Ceramide synthase 1</fullName>
    </submittedName>
</protein>
<keyword evidence="5 10" id="KW-1133">Transmembrane helix</keyword>
<evidence type="ECO:0000256" key="6">
    <source>
        <dbReference type="ARBA" id="ARBA00023136"/>
    </source>
</evidence>
<evidence type="ECO:0000256" key="10">
    <source>
        <dbReference type="SAM" id="Phobius"/>
    </source>
</evidence>
<dbReference type="PROSITE" id="PS50922">
    <property type="entry name" value="TLC"/>
    <property type="match status" value="1"/>
</dbReference>
<comment type="subcellular location">
    <subcellularLocation>
        <location evidence="1">Membrane</location>
        <topology evidence="1">Multi-pass membrane protein</topology>
    </subcellularLocation>
</comment>
<evidence type="ECO:0000256" key="3">
    <source>
        <dbReference type="ARBA" id="ARBA00004991"/>
    </source>
</evidence>
<evidence type="ECO:0000256" key="1">
    <source>
        <dbReference type="ARBA" id="ARBA00004141"/>
    </source>
</evidence>
<feature type="transmembrane region" description="Helical" evidence="10">
    <location>
        <begin position="272"/>
        <end position="294"/>
    </location>
</feature>
<evidence type="ECO:0000256" key="4">
    <source>
        <dbReference type="ARBA" id="ARBA00022692"/>
    </source>
</evidence>
<accession>A0AAD5A4U8</accession>
<proteinExistence type="predicted"/>
<evidence type="ECO:0000256" key="9">
    <source>
        <dbReference type="SAM" id="MobiDB-lite"/>
    </source>
</evidence>
<comment type="catalytic activity">
    <reaction evidence="7">
        <text>sphinganine + octadecanoyl-CoA = N-(octadecanoyl)-sphinganine + CoA + H(+)</text>
        <dbReference type="Rhea" id="RHEA:36547"/>
        <dbReference type="ChEBI" id="CHEBI:15378"/>
        <dbReference type="ChEBI" id="CHEBI:57287"/>
        <dbReference type="ChEBI" id="CHEBI:57394"/>
        <dbReference type="ChEBI" id="CHEBI:57817"/>
        <dbReference type="ChEBI" id="CHEBI:67033"/>
    </reaction>
    <physiologicalReaction direction="left-to-right" evidence="7">
        <dbReference type="Rhea" id="RHEA:36548"/>
    </physiologicalReaction>
</comment>
<feature type="transmembrane region" description="Helical" evidence="10">
    <location>
        <begin position="233"/>
        <end position="252"/>
    </location>
</feature>
<dbReference type="EMBL" id="MU575040">
    <property type="protein sequence ID" value="KAI5609828.1"/>
    <property type="molecule type" value="Genomic_DNA"/>
</dbReference>
<evidence type="ECO:0000259" key="11">
    <source>
        <dbReference type="PROSITE" id="PS50922"/>
    </source>
</evidence>
<dbReference type="InterPro" id="IPR016439">
    <property type="entry name" value="Lag1/Lac1-like"/>
</dbReference>
<feature type="domain" description="TLC" evidence="11">
    <location>
        <begin position="95"/>
        <end position="305"/>
    </location>
</feature>
<feature type="transmembrane region" description="Helical" evidence="10">
    <location>
        <begin position="142"/>
        <end position="160"/>
    </location>
</feature>
<evidence type="ECO:0000256" key="5">
    <source>
        <dbReference type="ARBA" id="ARBA00022989"/>
    </source>
</evidence>
<evidence type="ECO:0000313" key="13">
    <source>
        <dbReference type="Proteomes" id="UP001205998"/>
    </source>
</evidence>
<organism evidence="12 13">
    <name type="scientific">Silurus asotus</name>
    <name type="common">Amur catfish</name>
    <name type="synonym">Parasilurus asotus</name>
    <dbReference type="NCBI Taxonomy" id="30991"/>
    <lineage>
        <taxon>Eukaryota</taxon>
        <taxon>Metazoa</taxon>
        <taxon>Chordata</taxon>
        <taxon>Craniata</taxon>
        <taxon>Vertebrata</taxon>
        <taxon>Euteleostomi</taxon>
        <taxon>Actinopterygii</taxon>
        <taxon>Neopterygii</taxon>
        <taxon>Teleostei</taxon>
        <taxon>Ostariophysi</taxon>
        <taxon>Siluriformes</taxon>
        <taxon>Siluridae</taxon>
        <taxon>Silurus</taxon>
    </lineage>
</organism>
<dbReference type="InterPro" id="IPR006634">
    <property type="entry name" value="TLC-dom"/>
</dbReference>
<feature type="region of interest" description="Disordered" evidence="9">
    <location>
        <begin position="319"/>
        <end position="357"/>
    </location>
</feature>
<dbReference type="GO" id="GO:0046513">
    <property type="term" value="P:ceramide biosynthetic process"/>
    <property type="evidence" value="ECO:0007669"/>
    <property type="project" value="InterPro"/>
</dbReference>
<dbReference type="Pfam" id="PF03798">
    <property type="entry name" value="TRAM_LAG1_CLN8"/>
    <property type="match status" value="1"/>
</dbReference>
<evidence type="ECO:0000256" key="8">
    <source>
        <dbReference type="PROSITE-ProRule" id="PRU00205"/>
    </source>
</evidence>
<feature type="transmembrane region" description="Helical" evidence="10">
    <location>
        <begin position="54"/>
        <end position="79"/>
    </location>
</feature>
<dbReference type="GO" id="GO:0016020">
    <property type="term" value="C:membrane"/>
    <property type="evidence" value="ECO:0007669"/>
    <property type="project" value="UniProtKB-SubCell"/>
</dbReference>
<keyword evidence="4 8" id="KW-0812">Transmembrane</keyword>
<sequence length="379" mass="43865">MAGAPEVEPMPGYLQLFSTACSTFLDAYRDCKDCGVKLSMQTLLDHAFIMPTEIVLFFLCVVMWTSLRWGLTSYLFVPFAQWCRLHSKDVAKMPESAWKLVFYTMSWSYSTYLLFFCDYGFFQNPSSVFYNWKSGMQVPTNIAIYYLIQGSFYGHSIYATMYMDAWRKDSGVMLLHHFITLALITFSYAFRYHNIGLVVLFLHDLDDVLLEFTKLNVYFKIRGGKIYMINDHLSSVGFLAFGITWFIFRLYWFPLKVLYASYITSLKSVPNIPFYFFFNTLLFALLLMNIYWFLFIVQMVMKVLTGQMTGINDVREYEENEVQESVEDEKHESGNGRSAEGGEGGFKAKPPSVERSDTETIATYFPGAARLLGHASNWN</sequence>
<name>A0AAD5A4U8_SILAS</name>
<comment type="pathway">
    <text evidence="2">Lipid metabolism; sphingolipid metabolism.</text>
</comment>
<dbReference type="SMART" id="SM00724">
    <property type="entry name" value="TLC"/>
    <property type="match status" value="1"/>
</dbReference>
<gene>
    <name evidence="12" type="ORF">C0J50_5808</name>
</gene>
<dbReference type="AlphaFoldDB" id="A0AAD5A4U8"/>
<keyword evidence="13" id="KW-1185">Reference proteome</keyword>
<evidence type="ECO:0000313" key="12">
    <source>
        <dbReference type="EMBL" id="KAI5609828.1"/>
    </source>
</evidence>
<comment type="pathway">
    <text evidence="3">Sphingolipid metabolism.</text>
</comment>
<dbReference type="GO" id="GO:0050291">
    <property type="term" value="F:sphingosine N-acyltransferase activity"/>
    <property type="evidence" value="ECO:0007669"/>
    <property type="project" value="InterPro"/>
</dbReference>
<reference evidence="12" key="1">
    <citation type="submission" date="2018-07" db="EMBL/GenBank/DDBJ databases">
        <title>Comparative genomics of catfishes provides insights into carnivory and benthic adaptation.</title>
        <authorList>
            <person name="Zhang Y."/>
            <person name="Wang D."/>
            <person name="Peng Z."/>
            <person name="Zheng S."/>
            <person name="Shao F."/>
            <person name="Tao W."/>
        </authorList>
    </citation>
    <scope>NUCLEOTIDE SEQUENCE</scope>
    <source>
        <strain evidence="12">Chongqing</strain>
    </source>
</reference>
<feature type="transmembrane region" description="Helical" evidence="10">
    <location>
        <begin position="100"/>
        <end position="122"/>
    </location>
</feature>
<evidence type="ECO:0000256" key="7">
    <source>
        <dbReference type="ARBA" id="ARBA00049036"/>
    </source>
</evidence>
<dbReference type="PANTHER" id="PTHR12560">
    <property type="entry name" value="LONGEVITY ASSURANCE FACTOR 1 LAG1"/>
    <property type="match status" value="1"/>
</dbReference>
<evidence type="ECO:0000256" key="2">
    <source>
        <dbReference type="ARBA" id="ARBA00004760"/>
    </source>
</evidence>
<keyword evidence="6 8" id="KW-0472">Membrane</keyword>
<feature type="transmembrane region" description="Helical" evidence="10">
    <location>
        <begin position="172"/>
        <end position="189"/>
    </location>
</feature>
<comment type="caution">
    <text evidence="12">The sequence shown here is derived from an EMBL/GenBank/DDBJ whole genome shotgun (WGS) entry which is preliminary data.</text>
</comment>
<dbReference type="PANTHER" id="PTHR12560:SF58">
    <property type="entry name" value="CERAMIDE SYNTHASE 1"/>
    <property type="match status" value="1"/>
</dbReference>
<dbReference type="Proteomes" id="UP001205998">
    <property type="component" value="Unassembled WGS sequence"/>
</dbReference>